<dbReference type="InterPro" id="IPR001387">
    <property type="entry name" value="Cro/C1-type_HTH"/>
</dbReference>
<evidence type="ECO:0000259" key="2">
    <source>
        <dbReference type="PROSITE" id="PS50943"/>
    </source>
</evidence>
<feature type="domain" description="HTH cro/C1-type" evidence="2">
    <location>
        <begin position="8"/>
        <end position="62"/>
    </location>
</feature>
<dbReference type="Proteomes" id="UP001165297">
    <property type="component" value="Unassembled WGS sequence"/>
</dbReference>
<dbReference type="EMBL" id="JAJADQ010000017">
    <property type="protein sequence ID" value="MCB2380404.1"/>
    <property type="molecule type" value="Genomic_DNA"/>
</dbReference>
<accession>A0ABS8ALM0</accession>
<dbReference type="Pfam" id="PF01381">
    <property type="entry name" value="HTH_3"/>
    <property type="match status" value="1"/>
</dbReference>
<sequence length="194" mass="22390">MQHLHEKVRAIRLRKGITQEQAGSHLNTTKSNYNRMEKGHVEVSPSKLIKLAELFEMTPEAIASFQTEEAQSAARSELEQLRERVARLEGYVAQTDQLLTESATFFRYFERLLNEVFYQGKDQPASLEDLNREWARLVSYSGENTEAAQRERAQHQMESPLMAAKLSQLEMVVQAMQSVFRFYEAGKAQTTFRL</sequence>
<protein>
    <submittedName>
        <fullName evidence="3">Helix-turn-helix transcriptional regulator</fullName>
    </submittedName>
</protein>
<dbReference type="SUPFAM" id="SSF47413">
    <property type="entry name" value="lambda repressor-like DNA-binding domains"/>
    <property type="match status" value="1"/>
</dbReference>
<gene>
    <name evidence="3" type="ORF">LGH70_22620</name>
</gene>
<comment type="caution">
    <text evidence="3">The sequence shown here is derived from an EMBL/GenBank/DDBJ whole genome shotgun (WGS) entry which is preliminary data.</text>
</comment>
<reference evidence="3" key="1">
    <citation type="submission" date="2021-10" db="EMBL/GenBank/DDBJ databases">
        <authorList>
            <person name="Dean J.D."/>
            <person name="Kim M.K."/>
            <person name="Newey C.N."/>
            <person name="Stoker T.S."/>
            <person name="Thompson D.W."/>
            <person name="Grose J.H."/>
        </authorList>
    </citation>
    <scope>NUCLEOTIDE SEQUENCE</scope>
    <source>
        <strain evidence="3">BT635</strain>
    </source>
</reference>
<dbReference type="SMART" id="SM00530">
    <property type="entry name" value="HTH_XRE"/>
    <property type="match status" value="1"/>
</dbReference>
<organism evidence="3 4">
    <name type="scientific">Hymenobacter nitidus</name>
    <dbReference type="NCBI Taxonomy" id="2880929"/>
    <lineage>
        <taxon>Bacteria</taxon>
        <taxon>Pseudomonadati</taxon>
        <taxon>Bacteroidota</taxon>
        <taxon>Cytophagia</taxon>
        <taxon>Cytophagales</taxon>
        <taxon>Hymenobacteraceae</taxon>
        <taxon>Hymenobacter</taxon>
    </lineage>
</organism>
<dbReference type="InterPro" id="IPR010982">
    <property type="entry name" value="Lambda_DNA-bd_dom_sf"/>
</dbReference>
<dbReference type="RefSeq" id="WP_226190304.1">
    <property type="nucleotide sequence ID" value="NZ_JAJADQ010000017.1"/>
</dbReference>
<evidence type="ECO:0000313" key="3">
    <source>
        <dbReference type="EMBL" id="MCB2380404.1"/>
    </source>
</evidence>
<dbReference type="PROSITE" id="PS50943">
    <property type="entry name" value="HTH_CROC1"/>
    <property type="match status" value="1"/>
</dbReference>
<name>A0ABS8ALM0_9BACT</name>
<keyword evidence="1" id="KW-0175">Coiled coil</keyword>
<keyword evidence="4" id="KW-1185">Reference proteome</keyword>
<dbReference type="CDD" id="cd00093">
    <property type="entry name" value="HTH_XRE"/>
    <property type="match status" value="1"/>
</dbReference>
<evidence type="ECO:0000256" key="1">
    <source>
        <dbReference type="SAM" id="Coils"/>
    </source>
</evidence>
<dbReference type="Gene3D" id="1.10.260.40">
    <property type="entry name" value="lambda repressor-like DNA-binding domains"/>
    <property type="match status" value="1"/>
</dbReference>
<proteinExistence type="predicted"/>
<feature type="coiled-coil region" evidence="1">
    <location>
        <begin position="71"/>
        <end position="98"/>
    </location>
</feature>
<evidence type="ECO:0000313" key="4">
    <source>
        <dbReference type="Proteomes" id="UP001165297"/>
    </source>
</evidence>